<sequence length="377" mass="42539">MSQLKESIQEPVTPKIALVHDDFVQWGGAERVMAAIAHEFPGAPIFTSMVTSDVIKKTGIDATRFRTSILDKLPAKAFINKVLFYLYPLVFEQFDFSDFDIVFSTSTRFAHGIVTKPTTKHISYIHSPFRGFWEPRMYFGSGRLGTMLRRLLLPILSTMRQSDYIAGQRADVVYGNSSIVVKRINKYHRRDAEVLFPFVDFERFNGEEKPSFDLPDNYMVVMSRLVEWKRIDVAIDACQELNIPLVIIGTGAAYKKLASRATGSTIMAGYLTDKEASYVLRHSVALLHPQYEDFGMTIIEANACGIPVVAYNKGGARDTVISNETGILFESQTADDLKVALKRVPEISWDKTKLVNHAKGFSREVFVDRLHSICNET</sequence>
<dbReference type="Gene3D" id="3.40.50.2000">
    <property type="entry name" value="Glycogen Phosphorylase B"/>
    <property type="match status" value="2"/>
</dbReference>
<evidence type="ECO:0000313" key="3">
    <source>
        <dbReference type="Proteomes" id="UP000228495"/>
    </source>
</evidence>
<comment type="caution">
    <text evidence="2">The sequence shown here is derived from an EMBL/GenBank/DDBJ whole genome shotgun (WGS) entry which is preliminary data.</text>
</comment>
<dbReference type="EMBL" id="PCSU01000056">
    <property type="protein sequence ID" value="PIP56406.1"/>
    <property type="molecule type" value="Genomic_DNA"/>
</dbReference>
<evidence type="ECO:0000313" key="2">
    <source>
        <dbReference type="EMBL" id="PIP56406.1"/>
    </source>
</evidence>
<dbReference type="PANTHER" id="PTHR45947">
    <property type="entry name" value="SULFOQUINOVOSYL TRANSFERASE SQD2"/>
    <property type="match status" value="1"/>
</dbReference>
<dbReference type="SUPFAM" id="SSF53756">
    <property type="entry name" value="UDP-Glycosyltransferase/glycogen phosphorylase"/>
    <property type="match status" value="1"/>
</dbReference>
<reference evidence="2 3" key="1">
    <citation type="submission" date="2017-09" db="EMBL/GenBank/DDBJ databases">
        <title>Depth-based differentiation of microbial function through sediment-hosted aquifers and enrichment of novel symbionts in the deep terrestrial subsurface.</title>
        <authorList>
            <person name="Probst A.J."/>
            <person name="Ladd B."/>
            <person name="Jarett J.K."/>
            <person name="Geller-Mcgrath D.E."/>
            <person name="Sieber C.M."/>
            <person name="Emerson J.B."/>
            <person name="Anantharaman K."/>
            <person name="Thomas B.C."/>
            <person name="Malmstrom R."/>
            <person name="Stieglmeier M."/>
            <person name="Klingl A."/>
            <person name="Woyke T."/>
            <person name="Ryan C.M."/>
            <person name="Banfield J.F."/>
        </authorList>
    </citation>
    <scope>NUCLEOTIDE SEQUENCE [LARGE SCALE GENOMIC DNA]</scope>
    <source>
        <strain evidence="2">CG22_combo_CG10-13_8_21_14_all_39_12</strain>
    </source>
</reference>
<dbReference type="Proteomes" id="UP000228495">
    <property type="component" value="Unassembled WGS sequence"/>
</dbReference>
<dbReference type="InterPro" id="IPR050194">
    <property type="entry name" value="Glycosyltransferase_grp1"/>
</dbReference>
<protein>
    <recommendedName>
        <fullName evidence="1">Glycosyl transferase family 1 domain-containing protein</fullName>
    </recommendedName>
</protein>
<proteinExistence type="predicted"/>
<dbReference type="GO" id="GO:0016757">
    <property type="term" value="F:glycosyltransferase activity"/>
    <property type="evidence" value="ECO:0007669"/>
    <property type="project" value="InterPro"/>
</dbReference>
<dbReference type="Pfam" id="PF00534">
    <property type="entry name" value="Glycos_transf_1"/>
    <property type="match status" value="1"/>
</dbReference>
<name>A0A2H0BFF3_UNCKA</name>
<organism evidence="2 3">
    <name type="scientific">candidate division WWE3 bacterium CG22_combo_CG10-13_8_21_14_all_39_12</name>
    <dbReference type="NCBI Taxonomy" id="1975094"/>
    <lineage>
        <taxon>Bacteria</taxon>
        <taxon>Katanobacteria</taxon>
    </lineage>
</organism>
<accession>A0A2H0BFF3</accession>
<gene>
    <name evidence="2" type="ORF">COX05_03310</name>
</gene>
<evidence type="ECO:0000259" key="1">
    <source>
        <dbReference type="Pfam" id="PF00534"/>
    </source>
</evidence>
<dbReference type="PANTHER" id="PTHR45947:SF3">
    <property type="entry name" value="SULFOQUINOVOSYL TRANSFERASE SQD2"/>
    <property type="match status" value="1"/>
</dbReference>
<dbReference type="AlphaFoldDB" id="A0A2H0BFF3"/>
<feature type="domain" description="Glycosyl transferase family 1" evidence="1">
    <location>
        <begin position="209"/>
        <end position="346"/>
    </location>
</feature>
<dbReference type="InterPro" id="IPR001296">
    <property type="entry name" value="Glyco_trans_1"/>
</dbReference>